<name>A0A430VFX2_THESC</name>
<dbReference type="AlphaFoldDB" id="A0A430VFX2"/>
<dbReference type="InterPro" id="IPR003593">
    <property type="entry name" value="AAA+_ATPase"/>
</dbReference>
<evidence type="ECO:0000313" key="2">
    <source>
        <dbReference type="EMBL" id="RTI49983.1"/>
    </source>
</evidence>
<sequence>MTAQNRRWLIVGDSGTGKSTTAREVAALYVPRKKRILVLSMFPDWGEWVRKWKGVWIRATRESVGRLDWEAVLSFRRAFVEFVGWAQEDVRVALDRLALLVWKGAVDQGLIVLDEAHLFLPLHGASREFERLILGIRHRGGDLVFISQAPQRLSMPAREQANAIVAHRLSSEAAMEHLFRVAPELEAYRRDLQRLEVGERFLVDVERKETWFIPRHGRPRRVGVSIGGEGWRSTNTAHT</sequence>
<dbReference type="Proteomes" id="UP000287467">
    <property type="component" value="Unassembled WGS sequence"/>
</dbReference>
<protein>
    <recommendedName>
        <fullName evidence="1">AAA+ ATPase domain-containing protein</fullName>
    </recommendedName>
</protein>
<dbReference type="EMBL" id="PEMW01000420">
    <property type="protein sequence ID" value="RTI49983.1"/>
    <property type="molecule type" value="Genomic_DNA"/>
</dbReference>
<organism evidence="2 3">
    <name type="scientific">Thermus scotoductus</name>
    <dbReference type="NCBI Taxonomy" id="37636"/>
    <lineage>
        <taxon>Bacteria</taxon>
        <taxon>Thermotogati</taxon>
        <taxon>Deinococcota</taxon>
        <taxon>Deinococci</taxon>
        <taxon>Thermales</taxon>
        <taxon>Thermaceae</taxon>
        <taxon>Thermus</taxon>
    </lineage>
</organism>
<dbReference type="InterPro" id="IPR008900">
    <property type="entry name" value="Zot_N"/>
</dbReference>
<accession>A0A430VFX2</accession>
<dbReference type="Pfam" id="PF05707">
    <property type="entry name" value="Zot"/>
    <property type="match status" value="1"/>
</dbReference>
<dbReference type="InterPro" id="IPR051162">
    <property type="entry name" value="T4SS_component"/>
</dbReference>
<reference evidence="2 3" key="1">
    <citation type="journal article" date="2019" name="Extremophiles">
        <title>Biogeography of thermophiles and predominance of Thermus scotoductus in domestic water heaters.</title>
        <authorList>
            <person name="Wilpiszeski R.L."/>
            <person name="Zhang Z."/>
            <person name="House C.H."/>
        </authorList>
    </citation>
    <scope>NUCLEOTIDE SEQUENCE [LARGE SCALE GENOMIC DNA]</scope>
    <source>
        <strain evidence="2 3">1_S1</strain>
    </source>
</reference>
<dbReference type="InterPro" id="IPR027417">
    <property type="entry name" value="P-loop_NTPase"/>
</dbReference>
<dbReference type="Gene3D" id="3.40.50.300">
    <property type="entry name" value="P-loop containing nucleotide triphosphate hydrolases"/>
    <property type="match status" value="1"/>
</dbReference>
<dbReference type="RefSeq" id="WP_126248552.1">
    <property type="nucleotide sequence ID" value="NZ_PEMW01000420.1"/>
</dbReference>
<evidence type="ECO:0000259" key="1">
    <source>
        <dbReference type="SMART" id="SM00382"/>
    </source>
</evidence>
<dbReference type="SMART" id="SM00382">
    <property type="entry name" value="AAA"/>
    <property type="match status" value="1"/>
</dbReference>
<gene>
    <name evidence="2" type="ORF">CSW14_10485</name>
</gene>
<dbReference type="SUPFAM" id="SSF52540">
    <property type="entry name" value="P-loop containing nucleoside triphosphate hydrolases"/>
    <property type="match status" value="1"/>
</dbReference>
<feature type="domain" description="AAA+ ATPase" evidence="1">
    <location>
        <begin position="4"/>
        <end position="179"/>
    </location>
</feature>
<dbReference type="PANTHER" id="PTHR30121">
    <property type="entry name" value="UNCHARACTERIZED PROTEIN YJGR-RELATED"/>
    <property type="match status" value="1"/>
</dbReference>
<dbReference type="PANTHER" id="PTHR30121:SF6">
    <property type="entry name" value="SLR6007 PROTEIN"/>
    <property type="match status" value="1"/>
</dbReference>
<comment type="caution">
    <text evidence="2">The sequence shown here is derived from an EMBL/GenBank/DDBJ whole genome shotgun (WGS) entry which is preliminary data.</text>
</comment>
<proteinExistence type="predicted"/>
<evidence type="ECO:0000313" key="3">
    <source>
        <dbReference type="Proteomes" id="UP000287467"/>
    </source>
</evidence>